<evidence type="ECO:0000259" key="4">
    <source>
        <dbReference type="PROSITE" id="PS01124"/>
    </source>
</evidence>
<dbReference type="InterPro" id="IPR029442">
    <property type="entry name" value="GyrI-like"/>
</dbReference>
<dbReference type="InterPro" id="IPR010499">
    <property type="entry name" value="AraC_E-bd"/>
</dbReference>
<dbReference type="GO" id="GO:0003700">
    <property type="term" value="F:DNA-binding transcription factor activity"/>
    <property type="evidence" value="ECO:0007669"/>
    <property type="project" value="InterPro"/>
</dbReference>
<dbReference type="EMBL" id="NXGX01000004">
    <property type="protein sequence ID" value="PKR58577.1"/>
    <property type="molecule type" value="Genomic_DNA"/>
</dbReference>
<dbReference type="PANTHER" id="PTHR40055:SF1">
    <property type="entry name" value="TRANSCRIPTIONAL REGULATOR YGIV-RELATED"/>
    <property type="match status" value="1"/>
</dbReference>
<dbReference type="GO" id="GO:0043565">
    <property type="term" value="F:sequence-specific DNA binding"/>
    <property type="evidence" value="ECO:0007669"/>
    <property type="project" value="InterPro"/>
</dbReference>
<reference evidence="5 6" key="1">
    <citation type="submission" date="2017-09" db="EMBL/GenBank/DDBJ databases">
        <title>Biodiversity and function of Thalassospira species in the particle-attached aromatic-hydrocarbon-degrading consortia from the surface seawater of the China South Sea.</title>
        <authorList>
            <person name="Dong C."/>
            <person name="Lai Q."/>
            <person name="Shao Z."/>
        </authorList>
    </citation>
    <scope>NUCLEOTIDE SEQUENCE [LARGE SCALE GENOMIC DNA]</scope>
    <source>
        <strain evidence="5 6">139Z-12</strain>
    </source>
</reference>
<dbReference type="SUPFAM" id="SSF55136">
    <property type="entry name" value="Probable bacterial effector-binding domain"/>
    <property type="match status" value="1"/>
</dbReference>
<dbReference type="InterPro" id="IPR018062">
    <property type="entry name" value="HTH_AraC-typ_CS"/>
</dbReference>
<dbReference type="PROSITE" id="PS01124">
    <property type="entry name" value="HTH_ARAC_FAMILY_2"/>
    <property type="match status" value="1"/>
</dbReference>
<keyword evidence="3" id="KW-0804">Transcription</keyword>
<keyword evidence="6" id="KW-1185">Reference proteome</keyword>
<dbReference type="Gene3D" id="1.10.10.60">
    <property type="entry name" value="Homeodomain-like"/>
    <property type="match status" value="2"/>
</dbReference>
<protein>
    <submittedName>
        <fullName evidence="5">AraC family transcriptional regulator</fullName>
    </submittedName>
</protein>
<dbReference type="Pfam" id="PF12833">
    <property type="entry name" value="HTH_18"/>
    <property type="match status" value="1"/>
</dbReference>
<evidence type="ECO:0000256" key="2">
    <source>
        <dbReference type="ARBA" id="ARBA00023125"/>
    </source>
</evidence>
<evidence type="ECO:0000313" key="6">
    <source>
        <dbReference type="Proteomes" id="UP000233332"/>
    </source>
</evidence>
<feature type="domain" description="HTH araC/xylS-type" evidence="4">
    <location>
        <begin position="11"/>
        <end position="110"/>
    </location>
</feature>
<dbReference type="SMART" id="SM00871">
    <property type="entry name" value="AraC_E_bind"/>
    <property type="match status" value="1"/>
</dbReference>
<dbReference type="InterPro" id="IPR009057">
    <property type="entry name" value="Homeodomain-like_sf"/>
</dbReference>
<sequence length="295" mass="33688">MPDATIPDRFIRVIDHIDSHLESVPGVKVLAGIAAYSPYHFHRQFAALFDIPVAQYVRLMRLRRAAHALAFRTNQQIIEIAFQAGYETPEAFARAFRKIHDQSPTDFRAAPDWENWQAPYDKLRTVRARSNRMTTPSVGDIAVIDFPRTRTICLDHHGPQAHLGHTIRRFIDWRRAHHLPPSKAATFNIIWCHPDDTPPADFRFGLGVATPNRLTADDANMGLYELMLPAMRCAKLRHIGSDQMIGDSALRLYRDWLPQSSETPGDFPLFFQRVSFYPDVPDHEAITDIFLPLAS</sequence>
<gene>
    <name evidence="5" type="ORF">COO92_11055</name>
</gene>
<evidence type="ECO:0000256" key="3">
    <source>
        <dbReference type="ARBA" id="ARBA00023163"/>
    </source>
</evidence>
<keyword evidence="2" id="KW-0238">DNA-binding</keyword>
<dbReference type="AlphaFoldDB" id="A0A2N3L7A3"/>
<dbReference type="SUPFAM" id="SSF46689">
    <property type="entry name" value="Homeodomain-like"/>
    <property type="match status" value="2"/>
</dbReference>
<dbReference type="Gene3D" id="3.20.80.10">
    <property type="entry name" value="Regulatory factor, effector binding domain"/>
    <property type="match status" value="1"/>
</dbReference>
<dbReference type="InterPro" id="IPR018060">
    <property type="entry name" value="HTH_AraC"/>
</dbReference>
<evidence type="ECO:0000313" key="5">
    <source>
        <dbReference type="EMBL" id="PKR58577.1"/>
    </source>
</evidence>
<dbReference type="PANTHER" id="PTHR40055">
    <property type="entry name" value="TRANSCRIPTIONAL REGULATOR YGIV-RELATED"/>
    <property type="match status" value="1"/>
</dbReference>
<comment type="caution">
    <text evidence="5">The sequence shown here is derived from an EMBL/GenBank/DDBJ whole genome shotgun (WGS) entry which is preliminary data.</text>
</comment>
<dbReference type="InterPro" id="IPR011256">
    <property type="entry name" value="Reg_factor_effector_dom_sf"/>
</dbReference>
<dbReference type="SMART" id="SM00342">
    <property type="entry name" value="HTH_ARAC"/>
    <property type="match status" value="1"/>
</dbReference>
<dbReference type="InterPro" id="IPR050908">
    <property type="entry name" value="SmbC-like"/>
</dbReference>
<dbReference type="PROSITE" id="PS00041">
    <property type="entry name" value="HTH_ARAC_FAMILY_1"/>
    <property type="match status" value="1"/>
</dbReference>
<accession>A0A2N3L7A3</accession>
<dbReference type="Proteomes" id="UP000233332">
    <property type="component" value="Unassembled WGS sequence"/>
</dbReference>
<keyword evidence="1" id="KW-0805">Transcription regulation</keyword>
<organism evidence="5 6">
    <name type="scientific">Thalassospira lohafexi</name>
    <dbReference type="NCBI Taxonomy" id="744227"/>
    <lineage>
        <taxon>Bacteria</taxon>
        <taxon>Pseudomonadati</taxon>
        <taxon>Pseudomonadota</taxon>
        <taxon>Alphaproteobacteria</taxon>
        <taxon>Rhodospirillales</taxon>
        <taxon>Thalassospiraceae</taxon>
        <taxon>Thalassospira</taxon>
    </lineage>
</organism>
<name>A0A2N3L7A3_9PROT</name>
<dbReference type="Pfam" id="PF06445">
    <property type="entry name" value="GyrI-like"/>
    <property type="match status" value="1"/>
</dbReference>
<proteinExistence type="predicted"/>
<evidence type="ECO:0000256" key="1">
    <source>
        <dbReference type="ARBA" id="ARBA00023015"/>
    </source>
</evidence>